<organism evidence="2 3">
    <name type="scientific">Reticulomyxa filosa</name>
    <dbReference type="NCBI Taxonomy" id="46433"/>
    <lineage>
        <taxon>Eukaryota</taxon>
        <taxon>Sar</taxon>
        <taxon>Rhizaria</taxon>
        <taxon>Retaria</taxon>
        <taxon>Foraminifera</taxon>
        <taxon>Monothalamids</taxon>
        <taxon>Reticulomyxidae</taxon>
        <taxon>Reticulomyxa</taxon>
    </lineage>
</organism>
<comment type="caution">
    <text evidence="2">The sequence shown here is derived from an EMBL/GenBank/DDBJ whole genome shotgun (WGS) entry which is preliminary data.</text>
</comment>
<dbReference type="CDD" id="cd00267">
    <property type="entry name" value="ABC_ATPase"/>
    <property type="match status" value="1"/>
</dbReference>
<dbReference type="PANTHER" id="PTHR43581:SF2">
    <property type="entry name" value="EXCINUCLEASE ATPASE SUBUNIT"/>
    <property type="match status" value="1"/>
</dbReference>
<protein>
    <submittedName>
        <fullName evidence="2">Putative enzyme with ATPase activity</fullName>
    </submittedName>
</protein>
<dbReference type="Pfam" id="PF13175">
    <property type="entry name" value="AAA_15"/>
    <property type="match status" value="1"/>
</dbReference>
<reference evidence="2 3" key="1">
    <citation type="journal article" date="2013" name="Curr. Biol.">
        <title>The Genome of the Foraminiferan Reticulomyxa filosa.</title>
        <authorList>
            <person name="Glockner G."/>
            <person name="Hulsmann N."/>
            <person name="Schleicher M."/>
            <person name="Noegel A.A."/>
            <person name="Eichinger L."/>
            <person name="Gallinger C."/>
            <person name="Pawlowski J."/>
            <person name="Sierra R."/>
            <person name="Euteneuer U."/>
            <person name="Pillet L."/>
            <person name="Moustafa A."/>
            <person name="Platzer M."/>
            <person name="Groth M."/>
            <person name="Szafranski K."/>
            <person name="Schliwa M."/>
        </authorList>
    </citation>
    <scope>NUCLEOTIDE SEQUENCE [LARGE SCALE GENOMIC DNA]</scope>
</reference>
<accession>X6MTZ8</accession>
<dbReference type="EMBL" id="ASPP01016613">
    <property type="protein sequence ID" value="ETO17438.1"/>
    <property type="molecule type" value="Genomic_DNA"/>
</dbReference>
<evidence type="ECO:0000259" key="1">
    <source>
        <dbReference type="Pfam" id="PF13175"/>
    </source>
</evidence>
<dbReference type="AlphaFoldDB" id="X6MTZ8"/>
<name>X6MTZ8_RETFI</name>
<proteinExistence type="predicted"/>
<evidence type="ECO:0000313" key="3">
    <source>
        <dbReference type="Proteomes" id="UP000023152"/>
    </source>
</evidence>
<sequence length="416" mass="47814">MFRLRQVTISGFWQNRIANITFNDNVNVVIGKNGSGKTTFMNIIHAILAVDTEALYENSFQEAKLILESNNKQRTIRVVRKESNLSGQIYVEYQISKTKFELPLYGDDMRMYPPSIRRRQLESALKIRSEINEIASIASLSVYRIGGDIDPEMRERNFRRNSSTVDIRLTSLIQLLTQYQLELSNIARTLSTNLQKDVLTSLLFTDEKTKQYGYDINFDANIERSKLTSAYRQLGLIGSDTNKKIQEHIKNVENSIKALNNGRTEENIALLSALEAFKLTRTITEKSLATEEKIKKIYRPLDFFIETLRDFIPDKDFEFKDGELLVKNDGAIPFAKLSSGEKQLLILFVEALLQRQRPYIFMADEPELSLHISWQRKIIPAIMALNPNAQIIVATHSPEVAGKFRDKTLNMEKILH</sequence>
<dbReference type="InterPro" id="IPR041685">
    <property type="entry name" value="AAA_GajA/Old/RecF-like"/>
</dbReference>
<dbReference type="Proteomes" id="UP000023152">
    <property type="component" value="Unassembled WGS sequence"/>
</dbReference>
<dbReference type="SUPFAM" id="SSF52540">
    <property type="entry name" value="P-loop containing nucleoside triphosphate hydrolases"/>
    <property type="match status" value="1"/>
</dbReference>
<dbReference type="PANTHER" id="PTHR43581">
    <property type="entry name" value="ATP/GTP PHOSPHATASE"/>
    <property type="match status" value="1"/>
</dbReference>
<keyword evidence="3" id="KW-1185">Reference proteome</keyword>
<feature type="non-terminal residue" evidence="2">
    <location>
        <position position="416"/>
    </location>
</feature>
<evidence type="ECO:0000313" key="2">
    <source>
        <dbReference type="EMBL" id="ETO17438.1"/>
    </source>
</evidence>
<gene>
    <name evidence="2" type="ORF">RFI_19884</name>
</gene>
<feature type="domain" description="Endonuclease GajA/Old nuclease/RecF-like AAA" evidence="1">
    <location>
        <begin position="4"/>
        <end position="401"/>
    </location>
</feature>
<dbReference type="InterPro" id="IPR051396">
    <property type="entry name" value="Bact_Antivir_Def_Nuclease"/>
</dbReference>
<dbReference type="Gene3D" id="3.40.50.300">
    <property type="entry name" value="P-loop containing nucleotide triphosphate hydrolases"/>
    <property type="match status" value="1"/>
</dbReference>
<dbReference type="InterPro" id="IPR027417">
    <property type="entry name" value="P-loop_NTPase"/>
</dbReference>